<keyword evidence="9" id="KW-1185">Reference proteome</keyword>
<dbReference type="AlphaFoldDB" id="A0AAU9VTM6"/>
<evidence type="ECO:0000256" key="4">
    <source>
        <dbReference type="ARBA" id="ARBA00022989"/>
    </source>
</evidence>
<accession>A0AAU9VTM6</accession>
<keyword evidence="3" id="KW-0732">Signal</keyword>
<dbReference type="Pfam" id="PF13676">
    <property type="entry name" value="TIR_2"/>
    <property type="match status" value="1"/>
</dbReference>
<dbReference type="GO" id="GO:0038023">
    <property type="term" value="F:signaling receptor activity"/>
    <property type="evidence" value="ECO:0007669"/>
    <property type="project" value="TreeGrafter"/>
</dbReference>
<evidence type="ECO:0000259" key="7">
    <source>
        <dbReference type="PROSITE" id="PS50104"/>
    </source>
</evidence>
<evidence type="ECO:0000256" key="6">
    <source>
        <dbReference type="SAM" id="Phobius"/>
    </source>
</evidence>
<dbReference type="GO" id="GO:0005886">
    <property type="term" value="C:plasma membrane"/>
    <property type="evidence" value="ECO:0007669"/>
    <property type="project" value="TreeGrafter"/>
</dbReference>
<feature type="domain" description="TIR" evidence="7">
    <location>
        <begin position="191"/>
        <end position="328"/>
    </location>
</feature>
<dbReference type="PROSITE" id="PS50104">
    <property type="entry name" value="TIR"/>
    <property type="match status" value="1"/>
</dbReference>
<keyword evidence="2 6" id="KW-0812">Transmembrane</keyword>
<dbReference type="PANTHER" id="PTHR24365:SF530">
    <property type="entry name" value="MSTPROX-RELATED"/>
    <property type="match status" value="1"/>
</dbReference>
<dbReference type="CDD" id="cd12087">
    <property type="entry name" value="TM_EGFR-like"/>
    <property type="match status" value="1"/>
</dbReference>
<evidence type="ECO:0000313" key="9">
    <source>
        <dbReference type="Proteomes" id="UP001159428"/>
    </source>
</evidence>
<dbReference type="Gene3D" id="3.40.50.10140">
    <property type="entry name" value="Toll/interleukin-1 receptor homology (TIR) domain"/>
    <property type="match status" value="1"/>
</dbReference>
<evidence type="ECO:0000256" key="1">
    <source>
        <dbReference type="ARBA" id="ARBA00004370"/>
    </source>
</evidence>
<comment type="caution">
    <text evidence="8">The sequence shown here is derived from an EMBL/GenBank/DDBJ whole genome shotgun (WGS) entry which is preliminary data.</text>
</comment>
<name>A0AAU9VTM6_9CNID</name>
<dbReference type="InterPro" id="IPR035897">
    <property type="entry name" value="Toll_tir_struct_dom_sf"/>
</dbReference>
<proteinExistence type="predicted"/>
<reference evidence="8 9" key="1">
    <citation type="submission" date="2022-05" db="EMBL/GenBank/DDBJ databases">
        <authorList>
            <consortium name="Genoscope - CEA"/>
            <person name="William W."/>
        </authorList>
    </citation>
    <scope>NUCLEOTIDE SEQUENCE [LARGE SCALE GENOMIC DNA]</scope>
</reference>
<protein>
    <recommendedName>
        <fullName evidence="7">TIR domain-containing protein</fullName>
    </recommendedName>
</protein>
<dbReference type="PANTHER" id="PTHR24365">
    <property type="entry name" value="TOLL-LIKE RECEPTOR"/>
    <property type="match status" value="1"/>
</dbReference>
<evidence type="ECO:0000256" key="3">
    <source>
        <dbReference type="ARBA" id="ARBA00022729"/>
    </source>
</evidence>
<evidence type="ECO:0000256" key="2">
    <source>
        <dbReference type="ARBA" id="ARBA00022692"/>
    </source>
</evidence>
<organism evidence="8 9">
    <name type="scientific">Pocillopora meandrina</name>
    <dbReference type="NCBI Taxonomy" id="46732"/>
    <lineage>
        <taxon>Eukaryota</taxon>
        <taxon>Metazoa</taxon>
        <taxon>Cnidaria</taxon>
        <taxon>Anthozoa</taxon>
        <taxon>Hexacorallia</taxon>
        <taxon>Scleractinia</taxon>
        <taxon>Astrocoeniina</taxon>
        <taxon>Pocilloporidae</taxon>
        <taxon>Pocillopora</taxon>
    </lineage>
</organism>
<evidence type="ECO:0000313" key="8">
    <source>
        <dbReference type="EMBL" id="CAH3037695.1"/>
    </source>
</evidence>
<dbReference type="Proteomes" id="UP001159428">
    <property type="component" value="Unassembled WGS sequence"/>
</dbReference>
<gene>
    <name evidence="8" type="ORF">PMEA_00021304</name>
</gene>
<keyword evidence="5 6" id="KW-0472">Membrane</keyword>
<dbReference type="SUPFAM" id="SSF52200">
    <property type="entry name" value="Toll/Interleukin receptor TIR domain"/>
    <property type="match status" value="1"/>
</dbReference>
<evidence type="ECO:0000256" key="5">
    <source>
        <dbReference type="ARBA" id="ARBA00023136"/>
    </source>
</evidence>
<dbReference type="GO" id="GO:0002224">
    <property type="term" value="P:toll-like receptor signaling pathway"/>
    <property type="evidence" value="ECO:0007669"/>
    <property type="project" value="TreeGrafter"/>
</dbReference>
<sequence>MVHFKEWLLRCLGNKSRVEKSFTTDDVETTYEELNNTGRYIATISWTPFDIQLTNWTGYGIIYAIIDFTSDNDAKTHCQELDKNATNITITNSSYGMMNDSYLVLYITSLPYPVHMFYDFPILCEVPTPCVGELVQTTQSTVHATHSTDSDKKGTAIIAAVLSTIVAIVLIGLIVFYCRRRPLPPTLDLEFEYDAFIIFSSEDSQWVINTLIPTLEENHGMKCCVHYRDFTPGVTFRKNMVDSVYKCKKTIAVVSTHFFNSKYCGSELDYALHRLMEKRDDSLVVIKIDDVDRRKLPKELQKRSYIDYAKSVEKESWEKKLVDCLSYK</sequence>
<feature type="transmembrane region" description="Helical" evidence="6">
    <location>
        <begin position="156"/>
        <end position="177"/>
    </location>
</feature>
<dbReference type="InterPro" id="IPR000157">
    <property type="entry name" value="TIR_dom"/>
</dbReference>
<dbReference type="SMART" id="SM00255">
    <property type="entry name" value="TIR"/>
    <property type="match status" value="1"/>
</dbReference>
<dbReference type="EMBL" id="CALNXJ010000004">
    <property type="protein sequence ID" value="CAH3037695.1"/>
    <property type="molecule type" value="Genomic_DNA"/>
</dbReference>
<keyword evidence="4 6" id="KW-1133">Transmembrane helix</keyword>
<comment type="subcellular location">
    <subcellularLocation>
        <location evidence="1">Membrane</location>
    </subcellularLocation>
</comment>